<dbReference type="AlphaFoldDB" id="A0A1T5MWR2"/>
<feature type="active site" description="Proton acceptor" evidence="6">
    <location>
        <position position="355"/>
    </location>
</feature>
<evidence type="ECO:0000259" key="8">
    <source>
        <dbReference type="Pfam" id="PF00108"/>
    </source>
</evidence>
<feature type="domain" description="Thiolase C-terminal" evidence="9">
    <location>
        <begin position="281"/>
        <end position="397"/>
    </location>
</feature>
<dbReference type="EC" id="2.3.1.9" evidence="2"/>
<sequence>MAYSKVFIPYGVYYSTPFVRWNGSLKSENPIVLSAETARRWFVHKKIDPTVLDFLYFGSTVVNPLSFYAHAYAAAVILERKKEIPALSLNQVCATSTTSISLAANDIEVGNYDAVLCLSGDRCSSTPIVVAPNPNTGSLDVENVVLDNFNKDPSPGAGLKMFQTAEAVAKEMGITKEECDEVALLRYHQYLDALVNDREFQKKYMFSVEIKEGKKNVKYISEDEGVRPSTAEGLAKLKPIEEGGVLTFGSQTHPADGNCGIIVTTKEKAKEISCDPNINIQILSYGTVRIGAGRMAAAPGPALDKAIKNAGLTVKDISQVKTHNPFAVNDISLGRMLGIEQKKINNYGSSMIYGHPQGPTAGRSIIELIEILVKQGGGYGAFTGCAAGDIGASIVIKVD</sequence>
<feature type="active site" description="Proton acceptor" evidence="6">
    <location>
        <position position="385"/>
    </location>
</feature>
<gene>
    <name evidence="10" type="ORF">SAMN02194393_05466</name>
</gene>
<feature type="domain" description="Thiolase N-terminal" evidence="8">
    <location>
        <begin position="15"/>
        <end position="266"/>
    </location>
</feature>
<dbReference type="InterPro" id="IPR002155">
    <property type="entry name" value="Thiolase"/>
</dbReference>
<protein>
    <recommendedName>
        <fullName evidence="2">acetyl-CoA C-acetyltransferase</fullName>
        <ecNumber evidence="2">2.3.1.9</ecNumber>
    </recommendedName>
    <alternativeName>
        <fullName evidence="5">Acetoacetyl-CoA thiolase</fullName>
    </alternativeName>
</protein>
<dbReference type="GO" id="GO:0003985">
    <property type="term" value="F:acetyl-CoA C-acetyltransferase activity"/>
    <property type="evidence" value="ECO:0007669"/>
    <property type="project" value="UniProtKB-EC"/>
</dbReference>
<dbReference type="Pfam" id="PF02803">
    <property type="entry name" value="Thiolase_C"/>
    <property type="match status" value="1"/>
</dbReference>
<dbReference type="PIRSF" id="PIRSF000429">
    <property type="entry name" value="Ac-CoA_Ac_transf"/>
    <property type="match status" value="1"/>
</dbReference>
<keyword evidence="4 7" id="KW-0012">Acyltransferase</keyword>
<dbReference type="PANTHER" id="PTHR18919:SF107">
    <property type="entry name" value="ACETYL-COA ACETYLTRANSFERASE, CYTOSOLIC"/>
    <property type="match status" value="1"/>
</dbReference>
<keyword evidence="3 7" id="KW-0808">Transferase</keyword>
<dbReference type="InterPro" id="IPR020617">
    <property type="entry name" value="Thiolase_C"/>
</dbReference>
<name>A0A1T5MWR2_9FIRM</name>
<evidence type="ECO:0000256" key="6">
    <source>
        <dbReference type="PIRSR" id="PIRSR000429-1"/>
    </source>
</evidence>
<dbReference type="EMBL" id="FUZT01000028">
    <property type="protein sequence ID" value="SKC92349.1"/>
    <property type="molecule type" value="Genomic_DNA"/>
</dbReference>
<keyword evidence="11" id="KW-1185">Reference proteome</keyword>
<evidence type="ECO:0000256" key="4">
    <source>
        <dbReference type="ARBA" id="ARBA00023315"/>
    </source>
</evidence>
<dbReference type="InterPro" id="IPR020616">
    <property type="entry name" value="Thiolase_N"/>
</dbReference>
<comment type="similarity">
    <text evidence="1 7">Belongs to the thiolase-like superfamily. Thiolase family.</text>
</comment>
<evidence type="ECO:0000256" key="1">
    <source>
        <dbReference type="ARBA" id="ARBA00010982"/>
    </source>
</evidence>
<dbReference type="OrthoDB" id="9764638at2"/>
<dbReference type="CDD" id="cd00751">
    <property type="entry name" value="thiolase"/>
    <property type="match status" value="1"/>
</dbReference>
<dbReference type="PANTHER" id="PTHR18919">
    <property type="entry name" value="ACETYL-COA C-ACYLTRANSFERASE"/>
    <property type="match status" value="1"/>
</dbReference>
<proteinExistence type="inferred from homology"/>
<dbReference type="Gene3D" id="3.40.47.10">
    <property type="match status" value="1"/>
</dbReference>
<dbReference type="Pfam" id="PF00108">
    <property type="entry name" value="Thiolase_N"/>
    <property type="match status" value="1"/>
</dbReference>
<evidence type="ECO:0000313" key="11">
    <source>
        <dbReference type="Proteomes" id="UP000190285"/>
    </source>
</evidence>
<evidence type="ECO:0000256" key="7">
    <source>
        <dbReference type="RuleBase" id="RU003557"/>
    </source>
</evidence>
<evidence type="ECO:0000256" key="5">
    <source>
        <dbReference type="ARBA" id="ARBA00030755"/>
    </source>
</evidence>
<reference evidence="10 11" key="1">
    <citation type="submission" date="2017-02" db="EMBL/GenBank/DDBJ databases">
        <authorList>
            <person name="Peterson S.W."/>
        </authorList>
    </citation>
    <scope>NUCLEOTIDE SEQUENCE [LARGE SCALE GENOMIC DNA]</scope>
    <source>
        <strain evidence="10 11">M1</strain>
    </source>
</reference>
<evidence type="ECO:0000259" key="9">
    <source>
        <dbReference type="Pfam" id="PF02803"/>
    </source>
</evidence>
<dbReference type="Proteomes" id="UP000190285">
    <property type="component" value="Unassembled WGS sequence"/>
</dbReference>
<organism evidence="10 11">
    <name type="scientific">Maledivibacter halophilus</name>
    <dbReference type="NCBI Taxonomy" id="36842"/>
    <lineage>
        <taxon>Bacteria</taxon>
        <taxon>Bacillati</taxon>
        <taxon>Bacillota</taxon>
        <taxon>Clostridia</taxon>
        <taxon>Peptostreptococcales</taxon>
        <taxon>Caminicellaceae</taxon>
        <taxon>Maledivibacter</taxon>
    </lineage>
</organism>
<dbReference type="STRING" id="36842.SAMN02194393_05466"/>
<dbReference type="SUPFAM" id="SSF53901">
    <property type="entry name" value="Thiolase-like"/>
    <property type="match status" value="2"/>
</dbReference>
<accession>A0A1T5MWR2</accession>
<feature type="active site" description="Acyl-thioester intermediate" evidence="6">
    <location>
        <position position="93"/>
    </location>
</feature>
<evidence type="ECO:0000256" key="2">
    <source>
        <dbReference type="ARBA" id="ARBA00012705"/>
    </source>
</evidence>
<evidence type="ECO:0000256" key="3">
    <source>
        <dbReference type="ARBA" id="ARBA00022679"/>
    </source>
</evidence>
<evidence type="ECO:0000313" key="10">
    <source>
        <dbReference type="EMBL" id="SKC92349.1"/>
    </source>
</evidence>
<dbReference type="RefSeq" id="WP_079496024.1">
    <property type="nucleotide sequence ID" value="NZ_FUZT01000028.1"/>
</dbReference>
<dbReference type="InterPro" id="IPR016039">
    <property type="entry name" value="Thiolase-like"/>
</dbReference>